<reference evidence="3 4" key="1">
    <citation type="submission" date="2017-03" db="EMBL/GenBank/DDBJ databases">
        <title>Genomes of endolithic fungi from Antarctica.</title>
        <authorList>
            <person name="Coleine C."/>
            <person name="Masonjones S."/>
            <person name="Stajich J.E."/>
        </authorList>
    </citation>
    <scope>NUCLEOTIDE SEQUENCE [LARGE SCALE GENOMIC DNA]</scope>
    <source>
        <strain evidence="3 4">CCFEE 6314</strain>
    </source>
</reference>
<dbReference type="Gene3D" id="1.10.8.20">
    <property type="entry name" value="N-terminal domain of phosphatidylinositol transfer protein sec14p"/>
    <property type="match status" value="1"/>
</dbReference>
<feature type="compositionally biased region" description="Polar residues" evidence="1">
    <location>
        <begin position="450"/>
        <end position="459"/>
    </location>
</feature>
<dbReference type="VEuPathDB" id="FungiDB:PV10_05952"/>
<dbReference type="SUPFAM" id="SSF52087">
    <property type="entry name" value="CRAL/TRIO domain"/>
    <property type="match status" value="1"/>
</dbReference>
<dbReference type="InterPro" id="IPR036865">
    <property type="entry name" value="CRAL-TRIO_dom_sf"/>
</dbReference>
<dbReference type="CDD" id="cd00170">
    <property type="entry name" value="SEC14"/>
    <property type="match status" value="1"/>
</dbReference>
<evidence type="ECO:0000313" key="4">
    <source>
        <dbReference type="Proteomes" id="UP000288859"/>
    </source>
</evidence>
<feature type="region of interest" description="Disordered" evidence="1">
    <location>
        <begin position="400"/>
        <end position="485"/>
    </location>
</feature>
<feature type="region of interest" description="Disordered" evidence="1">
    <location>
        <begin position="512"/>
        <end position="550"/>
    </location>
</feature>
<evidence type="ECO:0000259" key="2">
    <source>
        <dbReference type="PROSITE" id="PS50191"/>
    </source>
</evidence>
<feature type="compositionally biased region" description="Basic and acidic residues" evidence="1">
    <location>
        <begin position="605"/>
        <end position="614"/>
    </location>
</feature>
<accession>A0A438N7I4</accession>
<dbReference type="Proteomes" id="UP000288859">
    <property type="component" value="Unassembled WGS sequence"/>
</dbReference>
<dbReference type="InterPro" id="IPR051026">
    <property type="entry name" value="PI/PC_transfer"/>
</dbReference>
<dbReference type="InterPro" id="IPR011074">
    <property type="entry name" value="CRAL/TRIO_N_dom"/>
</dbReference>
<feature type="compositionally biased region" description="Basic and acidic residues" evidence="1">
    <location>
        <begin position="400"/>
        <end position="413"/>
    </location>
</feature>
<gene>
    <name evidence="3" type="ORF">B0A52_05095</name>
</gene>
<dbReference type="PANTHER" id="PTHR45657:SF3">
    <property type="entry name" value="TRANSPORTER, PUTATIVE (AFU_ORTHOLOGUE AFUA_5G09260)-RELATED"/>
    <property type="match status" value="1"/>
</dbReference>
<dbReference type="Gene3D" id="3.40.525.10">
    <property type="entry name" value="CRAL-TRIO lipid binding domain"/>
    <property type="match status" value="1"/>
</dbReference>
<organism evidence="3 4">
    <name type="scientific">Exophiala mesophila</name>
    <name type="common">Black yeast-like fungus</name>
    <dbReference type="NCBI Taxonomy" id="212818"/>
    <lineage>
        <taxon>Eukaryota</taxon>
        <taxon>Fungi</taxon>
        <taxon>Dikarya</taxon>
        <taxon>Ascomycota</taxon>
        <taxon>Pezizomycotina</taxon>
        <taxon>Eurotiomycetes</taxon>
        <taxon>Chaetothyriomycetidae</taxon>
        <taxon>Chaetothyriales</taxon>
        <taxon>Herpotrichiellaceae</taxon>
        <taxon>Exophiala</taxon>
    </lineage>
</organism>
<comment type="caution">
    <text evidence="3">The sequence shown here is derived from an EMBL/GenBank/DDBJ whole genome shotgun (WGS) entry which is preliminary data.</text>
</comment>
<feature type="compositionally biased region" description="Basic residues" evidence="1">
    <location>
        <begin position="14"/>
        <end position="34"/>
    </location>
</feature>
<dbReference type="AlphaFoldDB" id="A0A438N7I4"/>
<proteinExistence type="predicted"/>
<feature type="region of interest" description="Disordered" evidence="1">
    <location>
        <begin position="605"/>
        <end position="626"/>
    </location>
</feature>
<feature type="compositionally biased region" description="Polar residues" evidence="1">
    <location>
        <begin position="518"/>
        <end position="537"/>
    </location>
</feature>
<feature type="compositionally biased region" description="Basic and acidic residues" evidence="1">
    <location>
        <begin position="423"/>
        <end position="432"/>
    </location>
</feature>
<name>A0A438N7I4_EXOME</name>
<dbReference type="EMBL" id="NAJM01000017">
    <property type="protein sequence ID" value="RVX71523.1"/>
    <property type="molecule type" value="Genomic_DNA"/>
</dbReference>
<dbReference type="InterPro" id="IPR001251">
    <property type="entry name" value="CRAL-TRIO_dom"/>
</dbReference>
<dbReference type="PROSITE" id="PS50191">
    <property type="entry name" value="CRAL_TRIO"/>
    <property type="match status" value="1"/>
</dbReference>
<protein>
    <recommendedName>
        <fullName evidence="2">CRAL-TRIO domain-containing protein</fullName>
    </recommendedName>
</protein>
<feature type="domain" description="CRAL-TRIO" evidence="2">
    <location>
        <begin position="137"/>
        <end position="331"/>
    </location>
</feature>
<feature type="region of interest" description="Disordered" evidence="1">
    <location>
        <begin position="1"/>
        <end position="40"/>
    </location>
</feature>
<dbReference type="InterPro" id="IPR036273">
    <property type="entry name" value="CRAL/TRIO_N_dom_sf"/>
</dbReference>
<sequence length="626" mass="68848">MAALYRTLTGQSQKSHHSEHSHHSHAHSHSHSHSHSNQAHPVLTRTTTTDPLTGTLNHLTPAQEEKLEEFKAELLKDGWWSPDGVNGKATHDDGTLLRYLRARKFDVQGAIGQFTDTEKWMKEQHVVELYDHFDVDVYEKARLMYPQWTGHRDRRGIPIYVFEIKGLDSKNVSKYQKESEAYKKKLPLHKNLSTPAKLIPLFALYQNLLNFVLPFVSTLERPNPEVPVTTSTNIVDITGVGLTQFWNLKGHMQDASILATAHYPETLDRIFIIGAPAFFPTVWGWIKRWFDPVTVSKIFILGKHEVKPTLEKFMDPKDFPKKYGGELEWNWGELPDLDAETRAALEKDGNAGWVTGPCLWLDGQRLVVGSQEGTLRKPDSEVEKHLPIVYAADYTDVPVHPDRKLSKASEKARLSHAANGTAEPHHIAESETAKVAPDGATTATVIAAQTKPTSSQTQPDPEKLEGKNIHSSPASGSAVHLPAAQAAHPAVTAEYISSNSNLTAQELHEVPVEDHPHPSQSVPVEPPRQSQTHSRPSTADGAPHVAALPQSGPISEHAEAMNKAVVEGLSGESVSEIPATANGHSTEGHAEVLIASDGSKGLAIEQDKVDRPPMERFVTAGTGLTS</sequence>
<dbReference type="Pfam" id="PF00650">
    <property type="entry name" value="CRAL_TRIO"/>
    <property type="match status" value="1"/>
</dbReference>
<dbReference type="SMART" id="SM00516">
    <property type="entry name" value="SEC14"/>
    <property type="match status" value="1"/>
</dbReference>
<dbReference type="SMART" id="SM01100">
    <property type="entry name" value="CRAL_TRIO_N"/>
    <property type="match status" value="1"/>
</dbReference>
<evidence type="ECO:0000256" key="1">
    <source>
        <dbReference type="SAM" id="MobiDB-lite"/>
    </source>
</evidence>
<dbReference type="OrthoDB" id="30289at2759"/>
<dbReference type="Pfam" id="PF03765">
    <property type="entry name" value="CRAL_TRIO_N"/>
    <property type="match status" value="1"/>
</dbReference>
<evidence type="ECO:0000313" key="3">
    <source>
        <dbReference type="EMBL" id="RVX71523.1"/>
    </source>
</evidence>
<dbReference type="SUPFAM" id="SSF46938">
    <property type="entry name" value="CRAL/TRIO N-terminal domain"/>
    <property type="match status" value="1"/>
</dbReference>
<dbReference type="PANTHER" id="PTHR45657">
    <property type="entry name" value="CRAL-TRIO DOMAIN-CONTAINING PROTEIN YKL091C-RELATED"/>
    <property type="match status" value="1"/>
</dbReference>